<dbReference type="AlphaFoldDB" id="A0AAE2VDG5"/>
<evidence type="ECO:0000313" key="2">
    <source>
        <dbReference type="Proteomes" id="UP000634206"/>
    </source>
</evidence>
<evidence type="ECO:0000313" key="1">
    <source>
        <dbReference type="EMBL" id="MBK1854594.1"/>
    </source>
</evidence>
<dbReference type="EMBL" id="JAENIG010000003">
    <property type="protein sequence ID" value="MBK1854594.1"/>
    <property type="molecule type" value="Genomic_DNA"/>
</dbReference>
<reference evidence="1" key="1">
    <citation type="submission" date="2021-01" db="EMBL/GenBank/DDBJ databases">
        <title>Modified the classification status of verrucomicrobia.</title>
        <authorList>
            <person name="Feng X."/>
        </authorList>
    </citation>
    <scope>NUCLEOTIDE SEQUENCE</scope>
    <source>
        <strain evidence="1">5K15</strain>
    </source>
</reference>
<organism evidence="1 2">
    <name type="scientific">Oceaniferula flava</name>
    <dbReference type="NCBI Taxonomy" id="2800421"/>
    <lineage>
        <taxon>Bacteria</taxon>
        <taxon>Pseudomonadati</taxon>
        <taxon>Verrucomicrobiota</taxon>
        <taxon>Verrucomicrobiia</taxon>
        <taxon>Verrucomicrobiales</taxon>
        <taxon>Verrucomicrobiaceae</taxon>
        <taxon>Oceaniferula</taxon>
    </lineage>
</organism>
<accession>A0AAE2VDG5</accession>
<gene>
    <name evidence="1" type="ORF">JIN83_06460</name>
</gene>
<proteinExistence type="predicted"/>
<dbReference type="RefSeq" id="WP_309489200.1">
    <property type="nucleotide sequence ID" value="NZ_JAENIG010000003.1"/>
</dbReference>
<keyword evidence="2" id="KW-1185">Reference proteome</keyword>
<sequence>MNTKNMCLIIITSCVVVVSIYAVLFLNSVTHSGNESGRYIQVDHRQNAVIFGSSMRTKNTAVIDTKTGAVKDAVQE</sequence>
<comment type="caution">
    <text evidence="1">The sequence shown here is derived from an EMBL/GenBank/DDBJ whole genome shotgun (WGS) entry which is preliminary data.</text>
</comment>
<protein>
    <submittedName>
        <fullName evidence="1">Uncharacterized protein</fullName>
    </submittedName>
</protein>
<dbReference type="Proteomes" id="UP000634206">
    <property type="component" value="Unassembled WGS sequence"/>
</dbReference>
<name>A0AAE2VDG5_9BACT</name>